<dbReference type="Gene3D" id="3.90.180.10">
    <property type="entry name" value="Medium-chain alcohol dehydrogenases, catalytic domain"/>
    <property type="match status" value="1"/>
</dbReference>
<dbReference type="Pfam" id="PF13602">
    <property type="entry name" value="ADH_zinc_N_2"/>
    <property type="match status" value="1"/>
</dbReference>
<dbReference type="Gene3D" id="3.40.50.720">
    <property type="entry name" value="NAD(P)-binding Rossmann-like Domain"/>
    <property type="match status" value="1"/>
</dbReference>
<sequence>MATPAGTTQKAWRVVRRGSPSQALKFQNDLPIPTPSPGSVLVKIQAAALNPVGYKLMKLLPNLIAGRPHVTEHDVAGVIANGNGTEFKEGDSVLGLVDNSKKQGALAQYAVIPAEGLVHIPPTLSLAQAAGLSLVGLTAVQGLVDILHIKAGQRIFINGGSSAVGALAIQIAKTEKCHVTTSCSGGKIEGVKSLGADEILDYTASPLWNQLSSATTPYQFDAIFDAVGTTALFTHSKAYLSPKGTYVSIVPEMNGVFGTLWGLFETSCRPTWLGGTPRTFKFFSMKPSKKNLQYLADLAREGKLTVPVDSEYAMEDTLKAYERLMTGHANGKVVVNITH</sequence>
<keyword evidence="3" id="KW-1185">Reference proteome</keyword>
<dbReference type="Pfam" id="PF08240">
    <property type="entry name" value="ADH_N"/>
    <property type="match status" value="1"/>
</dbReference>
<dbReference type="SUPFAM" id="SSF51735">
    <property type="entry name" value="NAD(P)-binding Rossmann-fold domains"/>
    <property type="match status" value="1"/>
</dbReference>
<dbReference type="GO" id="GO:0016491">
    <property type="term" value="F:oxidoreductase activity"/>
    <property type="evidence" value="ECO:0007669"/>
    <property type="project" value="InterPro"/>
</dbReference>
<dbReference type="STRING" id="930990.A0A067MV06"/>
<dbReference type="FunCoup" id="A0A067MV06">
    <property type="interactions" value="335"/>
</dbReference>
<evidence type="ECO:0000313" key="3">
    <source>
        <dbReference type="Proteomes" id="UP000027195"/>
    </source>
</evidence>
<dbReference type="AlphaFoldDB" id="A0A067MV06"/>
<evidence type="ECO:0000259" key="1">
    <source>
        <dbReference type="SMART" id="SM00829"/>
    </source>
</evidence>
<feature type="domain" description="Enoyl reductase (ER)" evidence="1">
    <location>
        <begin position="19"/>
        <end position="335"/>
    </location>
</feature>
<dbReference type="PANTHER" id="PTHR11695:SF294">
    <property type="entry name" value="RETICULON-4-INTERACTING PROTEIN 1, MITOCHONDRIAL"/>
    <property type="match status" value="1"/>
</dbReference>
<dbReference type="HOGENOM" id="CLU_026673_3_3_1"/>
<dbReference type="OrthoDB" id="3509362at2759"/>
<evidence type="ECO:0000313" key="2">
    <source>
        <dbReference type="EMBL" id="KDQ18540.1"/>
    </source>
</evidence>
<dbReference type="GO" id="GO:0005739">
    <property type="term" value="C:mitochondrion"/>
    <property type="evidence" value="ECO:0007669"/>
    <property type="project" value="TreeGrafter"/>
</dbReference>
<name>A0A067MV06_BOTB1</name>
<reference evidence="3" key="1">
    <citation type="journal article" date="2014" name="Proc. Natl. Acad. Sci. U.S.A.">
        <title>Extensive sampling of basidiomycete genomes demonstrates inadequacy of the white-rot/brown-rot paradigm for wood decay fungi.</title>
        <authorList>
            <person name="Riley R."/>
            <person name="Salamov A.A."/>
            <person name="Brown D.W."/>
            <person name="Nagy L.G."/>
            <person name="Floudas D."/>
            <person name="Held B.W."/>
            <person name="Levasseur A."/>
            <person name="Lombard V."/>
            <person name="Morin E."/>
            <person name="Otillar R."/>
            <person name="Lindquist E.A."/>
            <person name="Sun H."/>
            <person name="LaButti K.M."/>
            <person name="Schmutz J."/>
            <person name="Jabbour D."/>
            <person name="Luo H."/>
            <person name="Baker S.E."/>
            <person name="Pisabarro A.G."/>
            <person name="Walton J.D."/>
            <person name="Blanchette R.A."/>
            <person name="Henrissat B."/>
            <person name="Martin F."/>
            <person name="Cullen D."/>
            <person name="Hibbett D.S."/>
            <person name="Grigoriev I.V."/>
        </authorList>
    </citation>
    <scope>NUCLEOTIDE SEQUENCE [LARGE SCALE GENOMIC DNA]</scope>
    <source>
        <strain evidence="3">FD-172 SS1</strain>
    </source>
</reference>
<dbReference type="EMBL" id="KL198021">
    <property type="protein sequence ID" value="KDQ18540.1"/>
    <property type="molecule type" value="Genomic_DNA"/>
</dbReference>
<accession>A0A067MV06</accession>
<dbReference type="InterPro" id="IPR011032">
    <property type="entry name" value="GroES-like_sf"/>
</dbReference>
<proteinExistence type="predicted"/>
<protein>
    <recommendedName>
        <fullName evidence="1">Enoyl reductase (ER) domain-containing protein</fullName>
    </recommendedName>
</protein>
<dbReference type="SUPFAM" id="SSF50129">
    <property type="entry name" value="GroES-like"/>
    <property type="match status" value="1"/>
</dbReference>
<dbReference type="InterPro" id="IPR050700">
    <property type="entry name" value="YIM1/Zinc_Alcohol_DH_Fams"/>
</dbReference>
<dbReference type="InParanoid" id="A0A067MV06"/>
<dbReference type="InterPro" id="IPR020843">
    <property type="entry name" value="ER"/>
</dbReference>
<gene>
    <name evidence="2" type="ORF">BOTBODRAFT_28927</name>
</gene>
<dbReference type="SMART" id="SM00829">
    <property type="entry name" value="PKS_ER"/>
    <property type="match status" value="1"/>
</dbReference>
<organism evidence="2 3">
    <name type="scientific">Botryobasidium botryosum (strain FD-172 SS1)</name>
    <dbReference type="NCBI Taxonomy" id="930990"/>
    <lineage>
        <taxon>Eukaryota</taxon>
        <taxon>Fungi</taxon>
        <taxon>Dikarya</taxon>
        <taxon>Basidiomycota</taxon>
        <taxon>Agaricomycotina</taxon>
        <taxon>Agaricomycetes</taxon>
        <taxon>Cantharellales</taxon>
        <taxon>Botryobasidiaceae</taxon>
        <taxon>Botryobasidium</taxon>
    </lineage>
</organism>
<dbReference type="Proteomes" id="UP000027195">
    <property type="component" value="Unassembled WGS sequence"/>
</dbReference>
<dbReference type="InterPro" id="IPR036291">
    <property type="entry name" value="NAD(P)-bd_dom_sf"/>
</dbReference>
<dbReference type="CDD" id="cd08267">
    <property type="entry name" value="MDR1"/>
    <property type="match status" value="1"/>
</dbReference>
<dbReference type="InterPro" id="IPR013154">
    <property type="entry name" value="ADH-like_N"/>
</dbReference>
<dbReference type="PANTHER" id="PTHR11695">
    <property type="entry name" value="ALCOHOL DEHYDROGENASE RELATED"/>
    <property type="match status" value="1"/>
</dbReference>